<dbReference type="NCBIfam" id="TIGR01891">
    <property type="entry name" value="amidohydrolases"/>
    <property type="match status" value="1"/>
</dbReference>
<evidence type="ECO:0000256" key="2">
    <source>
        <dbReference type="ARBA" id="ARBA00006247"/>
    </source>
</evidence>
<dbReference type="EMBL" id="NAJP01000124">
    <property type="protein sequence ID" value="TKA27861.1"/>
    <property type="molecule type" value="Genomic_DNA"/>
</dbReference>
<accession>A0A4U0TZ56</accession>
<keyword evidence="4" id="KW-0479">Metal-binding</keyword>
<protein>
    <recommendedName>
        <fullName evidence="5">Peptidase M20 dimerisation domain-containing protein</fullName>
    </recommendedName>
</protein>
<comment type="caution">
    <text evidence="6">The sequence shown here is derived from an EMBL/GenBank/DDBJ whole genome shotgun (WGS) entry which is preliminary data.</text>
</comment>
<dbReference type="Gene3D" id="3.40.630.10">
    <property type="entry name" value="Zn peptidases"/>
    <property type="match status" value="1"/>
</dbReference>
<feature type="binding site" evidence="4">
    <location>
        <position position="119"/>
    </location>
    <ligand>
        <name>Mn(2+)</name>
        <dbReference type="ChEBI" id="CHEBI:29035"/>
        <label>2</label>
    </ligand>
</feature>
<evidence type="ECO:0000256" key="1">
    <source>
        <dbReference type="ARBA" id="ARBA00006153"/>
    </source>
</evidence>
<dbReference type="InterPro" id="IPR002933">
    <property type="entry name" value="Peptidase_M20"/>
</dbReference>
<feature type="binding site" evidence="4">
    <location>
        <position position="182"/>
    </location>
    <ligand>
        <name>Mn(2+)</name>
        <dbReference type="ChEBI" id="CHEBI:29035"/>
        <label>2</label>
    </ligand>
</feature>
<feature type="binding site" evidence="4">
    <location>
        <position position="153"/>
    </location>
    <ligand>
        <name>Mn(2+)</name>
        <dbReference type="ChEBI" id="CHEBI:29035"/>
        <label>2</label>
    </ligand>
</feature>
<reference evidence="6 7" key="1">
    <citation type="submission" date="2017-03" db="EMBL/GenBank/DDBJ databases">
        <title>Genomes of endolithic fungi from Antarctica.</title>
        <authorList>
            <person name="Coleine C."/>
            <person name="Masonjones S."/>
            <person name="Stajich J.E."/>
        </authorList>
    </citation>
    <scope>NUCLEOTIDE SEQUENCE [LARGE SCALE GENOMIC DNA]</scope>
    <source>
        <strain evidence="6 7">CCFEE 5311</strain>
    </source>
</reference>
<keyword evidence="4" id="KW-0464">Manganese</keyword>
<evidence type="ECO:0000256" key="4">
    <source>
        <dbReference type="PIRSR" id="PIRSR005962-1"/>
    </source>
</evidence>
<organism evidence="6 7">
    <name type="scientific">Friedmanniomyces endolithicus</name>
    <dbReference type="NCBI Taxonomy" id="329885"/>
    <lineage>
        <taxon>Eukaryota</taxon>
        <taxon>Fungi</taxon>
        <taxon>Dikarya</taxon>
        <taxon>Ascomycota</taxon>
        <taxon>Pezizomycotina</taxon>
        <taxon>Dothideomycetes</taxon>
        <taxon>Dothideomycetidae</taxon>
        <taxon>Mycosphaerellales</taxon>
        <taxon>Teratosphaeriaceae</taxon>
        <taxon>Friedmanniomyces</taxon>
    </lineage>
</organism>
<evidence type="ECO:0000256" key="3">
    <source>
        <dbReference type="ARBA" id="ARBA00022801"/>
    </source>
</evidence>
<name>A0A4U0TZ56_9PEZI</name>
<gene>
    <name evidence="6" type="ORF">B0A54_16386</name>
</gene>
<feature type="binding site" evidence="4">
    <location>
        <position position="117"/>
    </location>
    <ligand>
        <name>Mn(2+)</name>
        <dbReference type="ChEBI" id="CHEBI:29035"/>
        <label>2</label>
    </ligand>
</feature>
<dbReference type="AlphaFoldDB" id="A0A4U0TZ56"/>
<dbReference type="PANTHER" id="PTHR11014:SF63">
    <property type="entry name" value="METALLOPEPTIDASE, PUTATIVE (AFU_ORTHOLOGUE AFUA_6G09600)-RELATED"/>
    <property type="match status" value="1"/>
</dbReference>
<comment type="cofactor">
    <cofactor evidence="4">
        <name>Mn(2+)</name>
        <dbReference type="ChEBI" id="CHEBI:29035"/>
    </cofactor>
    <text evidence="4">The Mn(2+) ion enhances activity.</text>
</comment>
<dbReference type="Pfam" id="PF01546">
    <property type="entry name" value="Peptidase_M20"/>
    <property type="match status" value="1"/>
</dbReference>
<feature type="domain" description="Peptidase M20 dimerisation" evidence="5">
    <location>
        <begin position="204"/>
        <end position="300"/>
    </location>
</feature>
<dbReference type="Pfam" id="PF07687">
    <property type="entry name" value="M20_dimer"/>
    <property type="match status" value="1"/>
</dbReference>
<dbReference type="Proteomes" id="UP000310066">
    <property type="component" value="Unassembled WGS sequence"/>
</dbReference>
<dbReference type="InterPro" id="IPR036264">
    <property type="entry name" value="Bact_exopeptidase_dim_dom"/>
</dbReference>
<dbReference type="GO" id="GO:0046872">
    <property type="term" value="F:metal ion binding"/>
    <property type="evidence" value="ECO:0007669"/>
    <property type="project" value="UniProtKB-KW"/>
</dbReference>
<dbReference type="Gene3D" id="3.30.70.360">
    <property type="match status" value="1"/>
</dbReference>
<dbReference type="PANTHER" id="PTHR11014">
    <property type="entry name" value="PEPTIDASE M20 FAMILY MEMBER"/>
    <property type="match status" value="1"/>
</dbReference>
<comment type="similarity">
    <text evidence="2">Belongs to the peptidase M20A family.</text>
</comment>
<dbReference type="GO" id="GO:0016787">
    <property type="term" value="F:hydrolase activity"/>
    <property type="evidence" value="ECO:0007669"/>
    <property type="project" value="UniProtKB-KW"/>
</dbReference>
<proteinExistence type="inferred from homology"/>
<dbReference type="SUPFAM" id="SSF53187">
    <property type="entry name" value="Zn-dependent exopeptidases"/>
    <property type="match status" value="1"/>
</dbReference>
<comment type="similarity">
    <text evidence="1">Belongs to the peptidase M20 family.</text>
</comment>
<keyword evidence="3" id="KW-0378">Hydrolase</keyword>
<dbReference type="OrthoDB" id="6119954at2759"/>
<evidence type="ECO:0000313" key="6">
    <source>
        <dbReference type="EMBL" id="TKA27861.1"/>
    </source>
</evidence>
<dbReference type="InterPro" id="IPR017439">
    <property type="entry name" value="Amidohydrolase"/>
</dbReference>
<dbReference type="STRING" id="329885.A0A4U0TZ56"/>
<dbReference type="PIRSF" id="PIRSF005962">
    <property type="entry name" value="Pept_M20D_amidohydro"/>
    <property type="match status" value="1"/>
</dbReference>
<sequence>MAAAIHALVEKHRPDLSPYQALYKHFHANPELSNQEHETAATIAKHLSSTLPPAFDVRTGIGGTGIAALLSNGAGPTVLLRADFDALPVEEKTGLPYASTKRMRDADGVEKPVMHACGHDMHITSLLAAAELLVAARESWAGTLVLVFQPAEERGTGAQAMVDDGLYTTHRVPHPDVVLGAHVMPHRAGVIGTRRGLVATSADSLRITLHGRGGHASMPHHLVDPVVMAASTILKLQTIVSREMDPWDTAVVTVASVQAGDAENIVVDDARLAVDVRCTNPKAREKIKKSIKRIVDAESLAGNAVKEPTYTVTRTFPLTVNDDAVTAKLEESFAAHFEVGEKGYTTEIAKLGGSEDFSNLATAVGKPYSFFMYGGVDPEVWDRCAAAGTLGEEIAINHSALFAPVVMPTLRVACDGYAVGALTWLVKR</sequence>
<evidence type="ECO:0000259" key="5">
    <source>
        <dbReference type="Pfam" id="PF07687"/>
    </source>
</evidence>
<dbReference type="FunFam" id="3.30.70.360:FF:000001">
    <property type="entry name" value="N-acetyldiaminopimelate deacetylase"/>
    <property type="match status" value="1"/>
</dbReference>
<dbReference type="InterPro" id="IPR011650">
    <property type="entry name" value="Peptidase_M20_dimer"/>
</dbReference>
<evidence type="ECO:0000313" key="7">
    <source>
        <dbReference type="Proteomes" id="UP000310066"/>
    </source>
</evidence>
<dbReference type="SUPFAM" id="SSF55031">
    <property type="entry name" value="Bacterial exopeptidase dimerisation domain"/>
    <property type="match status" value="1"/>
</dbReference>